<dbReference type="GO" id="GO:0032993">
    <property type="term" value="C:protein-DNA complex"/>
    <property type="evidence" value="ECO:0007669"/>
    <property type="project" value="TreeGrafter"/>
</dbReference>
<dbReference type="InterPro" id="IPR001789">
    <property type="entry name" value="Sig_transdc_resp-reg_receiver"/>
</dbReference>
<name>A0A558AVL6_9STAP</name>
<dbReference type="EMBL" id="VMSJ01000002">
    <property type="protein sequence ID" value="TVT28291.1"/>
    <property type="molecule type" value="Genomic_DNA"/>
</dbReference>
<feature type="domain" description="Response regulatory" evidence="7">
    <location>
        <begin position="6"/>
        <end position="125"/>
    </location>
</feature>
<reference evidence="8 9" key="1">
    <citation type="submission" date="2019-07" db="EMBL/GenBank/DDBJ databases">
        <title>Salinicoccus cyprini sp. nov., isolated from gastro-intestinal tract of mirror carp, Cyprinus carpio var. specularis, collected from Gobind Sagar Reservoir, Himachal Pradesh, India.</title>
        <authorList>
            <person name="Talwar C."/>
            <person name="Singh A.K."/>
            <person name="Lal R."/>
            <person name="Negi R.K."/>
        </authorList>
    </citation>
    <scope>NUCLEOTIDE SEQUENCE [LARGE SCALE GENOMIC DNA]</scope>
    <source>
        <strain evidence="8 9">CT19</strain>
    </source>
</reference>
<dbReference type="InterPro" id="IPR039420">
    <property type="entry name" value="WalR-like"/>
</dbReference>
<evidence type="ECO:0000256" key="4">
    <source>
        <dbReference type="ARBA" id="ARBA00023125"/>
    </source>
</evidence>
<dbReference type="InterPro" id="IPR011006">
    <property type="entry name" value="CheY-like_superfamily"/>
</dbReference>
<dbReference type="SMART" id="SM00448">
    <property type="entry name" value="REC"/>
    <property type="match status" value="1"/>
</dbReference>
<dbReference type="GO" id="GO:0005829">
    <property type="term" value="C:cytosol"/>
    <property type="evidence" value="ECO:0007669"/>
    <property type="project" value="TreeGrafter"/>
</dbReference>
<accession>A0A558AVL6</accession>
<dbReference type="OrthoDB" id="9759607at2"/>
<dbReference type="AlphaFoldDB" id="A0A558AVL6"/>
<dbReference type="GO" id="GO:0006355">
    <property type="term" value="P:regulation of DNA-templated transcription"/>
    <property type="evidence" value="ECO:0007669"/>
    <property type="project" value="TreeGrafter"/>
</dbReference>
<dbReference type="GO" id="GO:0000156">
    <property type="term" value="F:phosphorelay response regulator activity"/>
    <property type="evidence" value="ECO:0007669"/>
    <property type="project" value="TreeGrafter"/>
</dbReference>
<dbReference type="Pfam" id="PF00072">
    <property type="entry name" value="Response_reg"/>
    <property type="match status" value="1"/>
</dbReference>
<sequence>MVERTEIHVVEPDEVFRRILIRTLEDGNDVEQLGVHGYSDGYDFMERYRYGEARCIYIINDILPKKNGIELVQHIRKTDIEGVIYFMTRSNTEEEMVYALNMGVDSYFIKPFNLKVFQARINRLVNRGENLWV</sequence>
<dbReference type="PROSITE" id="PS50110">
    <property type="entry name" value="RESPONSE_REGULATORY"/>
    <property type="match status" value="1"/>
</dbReference>
<evidence type="ECO:0000313" key="8">
    <source>
        <dbReference type="EMBL" id="TVT28291.1"/>
    </source>
</evidence>
<gene>
    <name evidence="8" type="ORF">FO441_07725</name>
</gene>
<comment type="caution">
    <text evidence="6">Lacks conserved residue(s) required for the propagation of feature annotation.</text>
</comment>
<organism evidence="8 9">
    <name type="scientific">Salinicoccus cyprini</name>
    <dbReference type="NCBI Taxonomy" id="2493691"/>
    <lineage>
        <taxon>Bacteria</taxon>
        <taxon>Bacillati</taxon>
        <taxon>Bacillota</taxon>
        <taxon>Bacilli</taxon>
        <taxon>Bacillales</taxon>
        <taxon>Staphylococcaceae</taxon>
        <taxon>Salinicoccus</taxon>
    </lineage>
</organism>
<evidence type="ECO:0000256" key="2">
    <source>
        <dbReference type="ARBA" id="ARBA00023012"/>
    </source>
</evidence>
<keyword evidence="4" id="KW-0238">DNA-binding</keyword>
<dbReference type="PANTHER" id="PTHR48111:SF1">
    <property type="entry name" value="TWO-COMPONENT RESPONSE REGULATOR ORR33"/>
    <property type="match status" value="1"/>
</dbReference>
<comment type="caution">
    <text evidence="8">The sequence shown here is derived from an EMBL/GenBank/DDBJ whole genome shotgun (WGS) entry which is preliminary data.</text>
</comment>
<keyword evidence="3" id="KW-0805">Transcription regulation</keyword>
<dbReference type="PANTHER" id="PTHR48111">
    <property type="entry name" value="REGULATOR OF RPOS"/>
    <property type="match status" value="1"/>
</dbReference>
<evidence type="ECO:0000313" key="9">
    <source>
        <dbReference type="Proteomes" id="UP000315103"/>
    </source>
</evidence>
<keyword evidence="5" id="KW-0804">Transcription</keyword>
<keyword evidence="1" id="KW-0597">Phosphoprotein</keyword>
<keyword evidence="9" id="KW-1185">Reference proteome</keyword>
<evidence type="ECO:0000256" key="1">
    <source>
        <dbReference type="ARBA" id="ARBA00022553"/>
    </source>
</evidence>
<protein>
    <submittedName>
        <fullName evidence="8">Response regulator</fullName>
    </submittedName>
</protein>
<dbReference type="Gene3D" id="3.40.50.2300">
    <property type="match status" value="1"/>
</dbReference>
<dbReference type="GO" id="GO:0000976">
    <property type="term" value="F:transcription cis-regulatory region binding"/>
    <property type="evidence" value="ECO:0007669"/>
    <property type="project" value="TreeGrafter"/>
</dbReference>
<evidence type="ECO:0000256" key="6">
    <source>
        <dbReference type="PROSITE-ProRule" id="PRU00169"/>
    </source>
</evidence>
<evidence type="ECO:0000259" key="7">
    <source>
        <dbReference type="PROSITE" id="PS50110"/>
    </source>
</evidence>
<keyword evidence="2" id="KW-0902">Two-component regulatory system</keyword>
<dbReference type="SUPFAM" id="SSF52172">
    <property type="entry name" value="CheY-like"/>
    <property type="match status" value="1"/>
</dbReference>
<evidence type="ECO:0000256" key="3">
    <source>
        <dbReference type="ARBA" id="ARBA00023015"/>
    </source>
</evidence>
<evidence type="ECO:0000256" key="5">
    <source>
        <dbReference type="ARBA" id="ARBA00023163"/>
    </source>
</evidence>
<proteinExistence type="predicted"/>
<dbReference type="RefSeq" id="WP_145288202.1">
    <property type="nucleotide sequence ID" value="NZ_VMSJ01000002.1"/>
</dbReference>
<dbReference type="Proteomes" id="UP000315103">
    <property type="component" value="Unassembled WGS sequence"/>
</dbReference>